<proteinExistence type="predicted"/>
<dbReference type="RefSeq" id="WP_160359230.1">
    <property type="nucleotide sequence ID" value="NZ_WSRQ01000015.1"/>
</dbReference>
<gene>
    <name evidence="1" type="ORF">GKZ28_11090</name>
</gene>
<dbReference type="Proteomes" id="UP000656077">
    <property type="component" value="Unassembled WGS sequence"/>
</dbReference>
<comment type="caution">
    <text evidence="1">The sequence shown here is derived from an EMBL/GenBank/DDBJ whole genome shotgun (WGS) entry which is preliminary data.</text>
</comment>
<dbReference type="EMBL" id="WSRQ01000015">
    <property type="protein sequence ID" value="MVX64235.1"/>
    <property type="molecule type" value="Genomic_DNA"/>
</dbReference>
<sequence length="152" mass="18060">MYYVKFILRNDTKDYLDTNLLKWKEKIIKSVEEFNNKESRITDKATMNLIDVEEKNFVVAVEIDERFNPSTRSFYTRIGTVSRILKDLGMHEILSPHGKLFSLSVEGENEIDQTNILKNDEEVNTKTIYLDYKNKEIMIPKEMVEDYVIKFY</sequence>
<evidence type="ECO:0000313" key="2">
    <source>
        <dbReference type="Proteomes" id="UP000656077"/>
    </source>
</evidence>
<evidence type="ECO:0000313" key="1">
    <source>
        <dbReference type="EMBL" id="MVX64235.1"/>
    </source>
</evidence>
<dbReference type="AlphaFoldDB" id="A0A964RMI5"/>
<protein>
    <submittedName>
        <fullName evidence="1">Uncharacterized protein</fullName>
    </submittedName>
</protein>
<reference evidence="1" key="1">
    <citation type="submission" date="2019-12" db="EMBL/GenBank/DDBJ databases">
        <title>Microbes associate with the intestines of laboratory mice.</title>
        <authorList>
            <person name="Navarre W."/>
            <person name="Wong E."/>
        </authorList>
    </citation>
    <scope>NUCLEOTIDE SEQUENCE</scope>
    <source>
        <strain evidence="1">NM79_F5</strain>
    </source>
</reference>
<name>A0A964RMI5_9CLOT</name>
<organism evidence="1 2">
    <name type="scientific">Clostridium chromiireducens</name>
    <dbReference type="NCBI Taxonomy" id="225345"/>
    <lineage>
        <taxon>Bacteria</taxon>
        <taxon>Bacillati</taxon>
        <taxon>Bacillota</taxon>
        <taxon>Clostridia</taxon>
        <taxon>Eubacteriales</taxon>
        <taxon>Clostridiaceae</taxon>
        <taxon>Clostridium</taxon>
    </lineage>
</organism>
<accession>A0A964RMI5</accession>